<protein>
    <recommendedName>
        <fullName evidence="3">MATH domain-containing protein</fullName>
    </recommendedName>
</protein>
<proteinExistence type="predicted"/>
<reference evidence="2" key="2">
    <citation type="submission" date="2023-11" db="UniProtKB">
        <authorList>
            <consortium name="WormBaseParasite"/>
        </authorList>
    </citation>
    <scope>IDENTIFICATION</scope>
</reference>
<reference evidence="1" key="1">
    <citation type="submission" date="2022-06" db="EMBL/GenBank/DDBJ databases">
        <authorList>
            <person name="Berger JAMES D."/>
            <person name="Berger JAMES D."/>
        </authorList>
    </citation>
    <scope>NUCLEOTIDE SEQUENCE [LARGE SCALE GENOMIC DNA]</scope>
</reference>
<dbReference type="AlphaFoldDB" id="A0AA85JJX3"/>
<accession>A0AA85JJX3</accession>
<keyword evidence="1" id="KW-1185">Reference proteome</keyword>
<sequence>MRSHTNTANKVPGLQLHRVIRLGDKTNNQVFTFIVPSQLTKGFLQSVQSKEFHYGGHRWFIRMEYYTEPNECGSGKEDPHFIQYRKQPLGVSIHLCSISSGMTCRLKSVKFTIPHQECYMQNLIHESEDVHFRCSSVSYKVSKWIESGLLTNEHYLFDDSTCILEVELQEFVTTYEELLRVPRDSKEAVRCRSLESTTFPFAGDDWSFIVDWNTPQDKSRGHNKDDSRPKFYIQRHSSPKHWTRLKYELAVSWHDYGTSRLGPFDQLINPESGATTKAYTFGDSKWFSNSSTPVITSKHRISVKIDFHSVVHISRVDLIPTAPQGGRNCARVVDPSGVDWIIMSDILGTYVRLKLFLPNESNTKHNDNESNMAVRSTAWSVQLIPYESSLNIVKSMSSFYVIYTPINISGQITTANSTKPSPCQEVVLPLDVEKVCSSNFGYSRPEDNAITLRIEWLYSHVLSRGDYHNYDELVAMQRYNLIIKFVCVNIKAF</sequence>
<organism evidence="1 2">
    <name type="scientific">Trichobilharzia regenti</name>
    <name type="common">Nasal bird schistosome</name>
    <dbReference type="NCBI Taxonomy" id="157069"/>
    <lineage>
        <taxon>Eukaryota</taxon>
        <taxon>Metazoa</taxon>
        <taxon>Spiralia</taxon>
        <taxon>Lophotrochozoa</taxon>
        <taxon>Platyhelminthes</taxon>
        <taxon>Trematoda</taxon>
        <taxon>Digenea</taxon>
        <taxon>Strigeidida</taxon>
        <taxon>Schistosomatoidea</taxon>
        <taxon>Schistosomatidae</taxon>
        <taxon>Trichobilharzia</taxon>
    </lineage>
</organism>
<name>A0AA85JJX3_TRIRE</name>
<dbReference type="WBParaSite" id="TREG1_370.1">
    <property type="protein sequence ID" value="TREG1_370.1"/>
    <property type="gene ID" value="TREG1_370"/>
</dbReference>
<evidence type="ECO:0000313" key="1">
    <source>
        <dbReference type="Proteomes" id="UP000050795"/>
    </source>
</evidence>
<evidence type="ECO:0008006" key="3">
    <source>
        <dbReference type="Google" id="ProtNLM"/>
    </source>
</evidence>
<dbReference type="Proteomes" id="UP000050795">
    <property type="component" value="Unassembled WGS sequence"/>
</dbReference>
<evidence type="ECO:0000313" key="2">
    <source>
        <dbReference type="WBParaSite" id="TREG1_370.1"/>
    </source>
</evidence>